<evidence type="ECO:0000256" key="3">
    <source>
        <dbReference type="ARBA" id="ARBA00023125"/>
    </source>
</evidence>
<evidence type="ECO:0000256" key="4">
    <source>
        <dbReference type="ARBA" id="ARBA00023163"/>
    </source>
</evidence>
<name>M8B1Y2_TRIUA</name>
<dbReference type="eggNOG" id="ENOG502R5R0">
    <property type="taxonomic scope" value="Eukaryota"/>
</dbReference>
<protein>
    <submittedName>
        <fullName evidence="7">Putative WRKY transcription factor 46</fullName>
    </submittedName>
</protein>
<feature type="region of interest" description="Disordered" evidence="6">
    <location>
        <begin position="307"/>
        <end position="352"/>
    </location>
</feature>
<gene>
    <name evidence="7" type="ORF">TRIUR3_17401</name>
</gene>
<feature type="region of interest" description="Disordered" evidence="6">
    <location>
        <begin position="200"/>
        <end position="239"/>
    </location>
</feature>
<dbReference type="InterPro" id="IPR044810">
    <property type="entry name" value="WRKY_plant"/>
</dbReference>
<dbReference type="Gene3D" id="2.20.25.80">
    <property type="entry name" value="WRKY domain"/>
    <property type="match status" value="1"/>
</dbReference>
<organism evidence="7">
    <name type="scientific">Triticum urartu</name>
    <name type="common">Red wild einkorn</name>
    <name type="synonym">Crithodium urartu</name>
    <dbReference type="NCBI Taxonomy" id="4572"/>
    <lineage>
        <taxon>Eukaryota</taxon>
        <taxon>Viridiplantae</taxon>
        <taxon>Streptophyta</taxon>
        <taxon>Embryophyta</taxon>
        <taxon>Tracheophyta</taxon>
        <taxon>Spermatophyta</taxon>
        <taxon>Magnoliopsida</taxon>
        <taxon>Liliopsida</taxon>
        <taxon>Poales</taxon>
        <taxon>Poaceae</taxon>
        <taxon>BOP clade</taxon>
        <taxon>Pooideae</taxon>
        <taxon>Triticodae</taxon>
        <taxon>Triticeae</taxon>
        <taxon>Triticinae</taxon>
        <taxon>Triticum</taxon>
    </lineage>
</organism>
<dbReference type="GO" id="GO:0005634">
    <property type="term" value="C:nucleus"/>
    <property type="evidence" value="ECO:0007669"/>
    <property type="project" value="UniProtKB-SubCell"/>
</dbReference>
<evidence type="ECO:0000313" key="7">
    <source>
        <dbReference type="EMBL" id="EMS67529.1"/>
    </source>
</evidence>
<keyword evidence="2" id="KW-0805">Transcription regulation</keyword>
<dbReference type="PROSITE" id="PS50811">
    <property type="entry name" value="WRKY"/>
    <property type="match status" value="1"/>
</dbReference>
<dbReference type="SUPFAM" id="SSF118290">
    <property type="entry name" value="WRKY DNA-binding domain"/>
    <property type="match status" value="1"/>
</dbReference>
<comment type="subcellular location">
    <subcellularLocation>
        <location evidence="1">Nucleus</location>
    </subcellularLocation>
</comment>
<dbReference type="SMART" id="SM00774">
    <property type="entry name" value="WRKY"/>
    <property type="match status" value="1"/>
</dbReference>
<feature type="compositionally biased region" description="Basic and acidic residues" evidence="6">
    <location>
        <begin position="321"/>
        <end position="330"/>
    </location>
</feature>
<dbReference type="InterPro" id="IPR036576">
    <property type="entry name" value="WRKY_dom_sf"/>
</dbReference>
<sequence length="408" mass="44575">MALATPTAVVLELMTMGQQSAAHLGELLRAASPPVRAEHQALAAEILRCSDRVIAAVSAGATDKKRKMTDPGATSCHLPSAAMPSKRRVRAAEAHIEVQAHTTADGFVWRKYGQKDINGSNHPRLYYRCAFSGEGCAATRRVQRSQEEPAAFVIAYYGEHTCGAAFCQQRAEPLPPTVVDSGSNAWGVFGAVDRNRGSPLLPSLGAEHKHSAVRRHAEAPGDTSRRWSSPSSSSSYSSEVELGASPVEGFLDGNFDWDHSQRDMWQSRGWTGQLWQFCTKAPGVHSIQRFERYQVDHLVQHERHQLPAAARPEQGGCGEADDTHARRAAGEGRPPPAAQQRHAAPPPPSGAAALHHLAAAPEQQRQRQQQHPVVLVGVLQRVAVCRGGQRRGLRPEQQQQPRRRQQQQ</sequence>
<keyword evidence="3" id="KW-0238">DNA-binding</keyword>
<dbReference type="GO" id="GO:0003700">
    <property type="term" value="F:DNA-binding transcription factor activity"/>
    <property type="evidence" value="ECO:0007669"/>
    <property type="project" value="InterPro"/>
</dbReference>
<dbReference type="Pfam" id="PF03106">
    <property type="entry name" value="WRKY"/>
    <property type="match status" value="1"/>
</dbReference>
<accession>M8B1Y2</accession>
<keyword evidence="5" id="KW-0539">Nucleus</keyword>
<feature type="compositionally biased region" description="Basic and acidic residues" evidence="6">
    <location>
        <begin position="206"/>
        <end position="225"/>
    </location>
</feature>
<feature type="compositionally biased region" description="Low complexity" evidence="6">
    <location>
        <begin position="226"/>
        <end position="238"/>
    </location>
</feature>
<evidence type="ECO:0000256" key="1">
    <source>
        <dbReference type="ARBA" id="ARBA00004123"/>
    </source>
</evidence>
<evidence type="ECO:0000256" key="6">
    <source>
        <dbReference type="SAM" id="MobiDB-lite"/>
    </source>
</evidence>
<reference evidence="7" key="1">
    <citation type="journal article" date="2013" name="Nature">
        <title>Draft genome of the wheat A-genome progenitor Triticum urartu.</title>
        <authorList>
            <person name="Ling H.Q."/>
            <person name="Zhao S."/>
            <person name="Liu D."/>
            <person name="Wang J."/>
            <person name="Sun H."/>
            <person name="Zhang C."/>
            <person name="Fan H."/>
            <person name="Li D."/>
            <person name="Dong L."/>
            <person name="Tao Y."/>
            <person name="Gao C."/>
            <person name="Wu H."/>
            <person name="Li Y."/>
            <person name="Cui Y."/>
            <person name="Guo X."/>
            <person name="Zheng S."/>
            <person name="Wang B."/>
            <person name="Yu K."/>
            <person name="Liang Q."/>
            <person name="Yang W."/>
            <person name="Lou X."/>
            <person name="Chen J."/>
            <person name="Feng M."/>
            <person name="Jian J."/>
            <person name="Zhang X."/>
            <person name="Luo G."/>
            <person name="Jiang Y."/>
            <person name="Liu J."/>
            <person name="Wang Z."/>
            <person name="Sha Y."/>
            <person name="Zhang B."/>
            <person name="Wu H."/>
            <person name="Tang D."/>
            <person name="Shen Q."/>
            <person name="Xue P."/>
            <person name="Zou S."/>
            <person name="Wang X."/>
            <person name="Liu X."/>
            <person name="Wang F."/>
            <person name="Yang Y."/>
            <person name="An X."/>
            <person name="Dong Z."/>
            <person name="Zhang K."/>
            <person name="Zhang X."/>
            <person name="Luo M.C."/>
            <person name="Dvorak J."/>
            <person name="Tong Y."/>
            <person name="Wang J."/>
            <person name="Yang H."/>
            <person name="Li Z."/>
            <person name="Wang D."/>
            <person name="Zhang A."/>
            <person name="Wang J."/>
        </authorList>
    </citation>
    <scope>NUCLEOTIDE SEQUENCE</scope>
</reference>
<dbReference type="GO" id="GO:0043565">
    <property type="term" value="F:sequence-specific DNA binding"/>
    <property type="evidence" value="ECO:0007669"/>
    <property type="project" value="InterPro"/>
</dbReference>
<dbReference type="STRING" id="4572.M8B1Y2"/>
<dbReference type="InterPro" id="IPR003657">
    <property type="entry name" value="WRKY_dom"/>
</dbReference>
<dbReference type="PANTHER" id="PTHR31282">
    <property type="entry name" value="WRKY TRANSCRIPTION FACTOR 21-RELATED"/>
    <property type="match status" value="1"/>
</dbReference>
<proteinExistence type="predicted"/>
<feature type="region of interest" description="Disordered" evidence="6">
    <location>
        <begin position="386"/>
        <end position="408"/>
    </location>
</feature>
<evidence type="ECO:0000256" key="5">
    <source>
        <dbReference type="ARBA" id="ARBA00023242"/>
    </source>
</evidence>
<dbReference type="AlphaFoldDB" id="M8B1Y2"/>
<evidence type="ECO:0000256" key="2">
    <source>
        <dbReference type="ARBA" id="ARBA00023015"/>
    </source>
</evidence>
<keyword evidence="4" id="KW-0804">Transcription</keyword>
<dbReference type="EMBL" id="KD018387">
    <property type="protein sequence ID" value="EMS67529.1"/>
    <property type="molecule type" value="Genomic_DNA"/>
</dbReference>